<dbReference type="Pfam" id="PF01575">
    <property type="entry name" value="MaoC_dehydratas"/>
    <property type="match status" value="1"/>
</dbReference>
<dbReference type="Gene3D" id="3.10.129.10">
    <property type="entry name" value="Hotdog Thioesterase"/>
    <property type="match status" value="1"/>
</dbReference>
<dbReference type="SUPFAM" id="SSF54637">
    <property type="entry name" value="Thioesterase/thiol ester dehydrase-isomerase"/>
    <property type="match status" value="1"/>
</dbReference>
<sequence>MSVNYEELATGKYYEDLEPGKTYRHAITRTVTETDNLLFSALAYNCAWLHMDEEYCKTSIYGKRIVNSLFTLTLVCGVGVNEMTLGTTLANLGFTDVKFPKPVFFGDTIYSETEVISKRESKSRPGTGIVEFELRGINQRSELVVSLRRTGLMLKRPVKVEAA</sequence>
<gene>
    <name evidence="2" type="ORF">HED55_22600</name>
</gene>
<organism evidence="2 3">
    <name type="scientific">Brucella haematophila</name>
    <dbReference type="NCBI Taxonomy" id="419474"/>
    <lineage>
        <taxon>Bacteria</taxon>
        <taxon>Pseudomonadati</taxon>
        <taxon>Pseudomonadota</taxon>
        <taxon>Alphaproteobacteria</taxon>
        <taxon>Hyphomicrobiales</taxon>
        <taxon>Brucellaceae</taxon>
        <taxon>Brucella/Ochrobactrum group</taxon>
        <taxon>Brucella</taxon>
    </lineage>
</organism>
<protein>
    <submittedName>
        <fullName evidence="2">MaoC family dehydratase</fullName>
    </submittedName>
</protein>
<dbReference type="EMBL" id="JAAVLN010000003">
    <property type="protein sequence ID" value="NKC04951.1"/>
    <property type="molecule type" value="Genomic_DNA"/>
</dbReference>
<dbReference type="PANTHER" id="PTHR43664">
    <property type="entry name" value="MONOAMINE OXIDASE-RELATED"/>
    <property type="match status" value="1"/>
</dbReference>
<dbReference type="CDD" id="cd03451">
    <property type="entry name" value="FkbR2"/>
    <property type="match status" value="1"/>
</dbReference>
<dbReference type="RefSeq" id="WP_138784442.1">
    <property type="nucleotide sequence ID" value="NZ_JBHEEQ010000001.1"/>
</dbReference>
<dbReference type="InterPro" id="IPR052342">
    <property type="entry name" value="MCH/BMMD"/>
</dbReference>
<dbReference type="InterPro" id="IPR029069">
    <property type="entry name" value="HotDog_dom_sf"/>
</dbReference>
<dbReference type="InterPro" id="IPR002539">
    <property type="entry name" value="MaoC-like_dom"/>
</dbReference>
<comment type="caution">
    <text evidence="2">The sequence shown here is derived from an EMBL/GenBank/DDBJ whole genome shotgun (WGS) entry which is preliminary data.</text>
</comment>
<accession>A0ABX1DQ44</accession>
<evidence type="ECO:0000313" key="3">
    <source>
        <dbReference type="Proteomes" id="UP000704467"/>
    </source>
</evidence>
<dbReference type="Proteomes" id="UP000704467">
    <property type="component" value="Unassembled WGS sequence"/>
</dbReference>
<evidence type="ECO:0000259" key="1">
    <source>
        <dbReference type="Pfam" id="PF01575"/>
    </source>
</evidence>
<feature type="domain" description="MaoC-like" evidence="1">
    <location>
        <begin position="18"/>
        <end position="122"/>
    </location>
</feature>
<keyword evidence="3" id="KW-1185">Reference proteome</keyword>
<proteinExistence type="predicted"/>
<reference evidence="2 3" key="1">
    <citation type="submission" date="2020-03" db="EMBL/GenBank/DDBJ databases">
        <title>Whole genome sequencing of clinical and environmental type strains of Ochrobactrum.</title>
        <authorList>
            <person name="Dharne M."/>
        </authorList>
    </citation>
    <scope>NUCLEOTIDE SEQUENCE [LARGE SCALE GENOMIC DNA]</scope>
    <source>
        <strain evidence="2 3">CIP 109452</strain>
    </source>
</reference>
<name>A0ABX1DQ44_9HYPH</name>
<evidence type="ECO:0000313" key="2">
    <source>
        <dbReference type="EMBL" id="NKC04951.1"/>
    </source>
</evidence>
<dbReference type="PANTHER" id="PTHR43664:SF1">
    <property type="entry name" value="BETA-METHYLMALYL-COA DEHYDRATASE"/>
    <property type="match status" value="1"/>
</dbReference>